<accession>A0A975WB25</accession>
<evidence type="ECO:0000256" key="2">
    <source>
        <dbReference type="ARBA" id="ARBA00023125"/>
    </source>
</evidence>
<dbReference type="GO" id="GO:0003700">
    <property type="term" value="F:DNA-binding transcription factor activity"/>
    <property type="evidence" value="ECO:0007669"/>
    <property type="project" value="InterPro"/>
</dbReference>
<dbReference type="Pfam" id="PF07729">
    <property type="entry name" value="FCD"/>
    <property type="match status" value="1"/>
</dbReference>
<sequence length="237" mass="26899">MTVRLVYNSLMKHPSDDQTISTTVFDALRRDIVFCNLKPGEKLKLEALKARYNASVSTLREVLNRLVSERLIETSGQRGFFVAGVSRQELREIADLRILLESHAMDLSFAAGDTEWEGQVVAAHHKLHRMEERMLANDLSAREEWKRYDWEFHQALISACGSASLMAVHGNVFDRYLRYQMLALTFRGAIAVEQHQQLMQAALDRDGARAKEVLRRHIDGGVEDSLAANPPVWAPDP</sequence>
<gene>
    <name evidence="5" type="ORF">SAMN04487940_10911</name>
</gene>
<dbReference type="PANTHER" id="PTHR43537:SF20">
    <property type="entry name" value="HTH-TYPE TRANSCRIPTIONAL REPRESSOR GLAR"/>
    <property type="match status" value="1"/>
</dbReference>
<dbReference type="Pfam" id="PF00392">
    <property type="entry name" value="GntR"/>
    <property type="match status" value="1"/>
</dbReference>
<organism evidence="5 6">
    <name type="scientific">Marinovum algicola</name>
    <dbReference type="NCBI Taxonomy" id="42444"/>
    <lineage>
        <taxon>Bacteria</taxon>
        <taxon>Pseudomonadati</taxon>
        <taxon>Pseudomonadota</taxon>
        <taxon>Alphaproteobacteria</taxon>
        <taxon>Rhodobacterales</taxon>
        <taxon>Roseobacteraceae</taxon>
        <taxon>Marinovum</taxon>
    </lineage>
</organism>
<dbReference type="EMBL" id="FNYY01000009">
    <property type="protein sequence ID" value="SEJ69478.1"/>
    <property type="molecule type" value="Genomic_DNA"/>
</dbReference>
<evidence type="ECO:0000256" key="1">
    <source>
        <dbReference type="ARBA" id="ARBA00023015"/>
    </source>
</evidence>
<dbReference type="AlphaFoldDB" id="A0A975WB25"/>
<evidence type="ECO:0000313" key="6">
    <source>
        <dbReference type="Proteomes" id="UP000182932"/>
    </source>
</evidence>
<keyword evidence="2 5" id="KW-0238">DNA-binding</keyword>
<proteinExistence type="predicted"/>
<dbReference type="InterPro" id="IPR008920">
    <property type="entry name" value="TF_FadR/GntR_C"/>
</dbReference>
<dbReference type="InterPro" id="IPR000524">
    <property type="entry name" value="Tscrpt_reg_HTH_GntR"/>
</dbReference>
<reference evidence="5 6" key="1">
    <citation type="submission" date="2016-10" db="EMBL/GenBank/DDBJ databases">
        <authorList>
            <person name="Varghese N."/>
            <person name="Submissions S."/>
        </authorList>
    </citation>
    <scope>NUCLEOTIDE SEQUENCE [LARGE SCALE GENOMIC DNA]</scope>
    <source>
        <strain evidence="5 6">FF3</strain>
    </source>
</reference>
<keyword evidence="3" id="KW-0804">Transcription</keyword>
<dbReference type="CDD" id="cd07377">
    <property type="entry name" value="WHTH_GntR"/>
    <property type="match status" value="1"/>
</dbReference>
<dbReference type="SMART" id="SM00895">
    <property type="entry name" value="FCD"/>
    <property type="match status" value="1"/>
</dbReference>
<dbReference type="SUPFAM" id="SSF48008">
    <property type="entry name" value="GntR ligand-binding domain-like"/>
    <property type="match status" value="1"/>
</dbReference>
<dbReference type="PANTHER" id="PTHR43537">
    <property type="entry name" value="TRANSCRIPTIONAL REGULATOR, GNTR FAMILY"/>
    <property type="match status" value="1"/>
</dbReference>
<dbReference type="InterPro" id="IPR011711">
    <property type="entry name" value="GntR_C"/>
</dbReference>
<dbReference type="SUPFAM" id="SSF46785">
    <property type="entry name" value="Winged helix' DNA-binding domain"/>
    <property type="match status" value="1"/>
</dbReference>
<keyword evidence="6" id="KW-1185">Reference proteome</keyword>
<feature type="domain" description="HTH gntR-type" evidence="4">
    <location>
        <begin position="18"/>
        <end position="85"/>
    </location>
</feature>
<dbReference type="Proteomes" id="UP000182932">
    <property type="component" value="Unassembled WGS sequence"/>
</dbReference>
<evidence type="ECO:0000256" key="3">
    <source>
        <dbReference type="ARBA" id="ARBA00023163"/>
    </source>
</evidence>
<dbReference type="GO" id="GO:0003677">
    <property type="term" value="F:DNA binding"/>
    <property type="evidence" value="ECO:0007669"/>
    <property type="project" value="UniProtKB-KW"/>
</dbReference>
<dbReference type="InterPro" id="IPR036388">
    <property type="entry name" value="WH-like_DNA-bd_sf"/>
</dbReference>
<dbReference type="Gene3D" id="1.10.10.10">
    <property type="entry name" value="Winged helix-like DNA-binding domain superfamily/Winged helix DNA-binding domain"/>
    <property type="match status" value="1"/>
</dbReference>
<dbReference type="PROSITE" id="PS50949">
    <property type="entry name" value="HTH_GNTR"/>
    <property type="match status" value="1"/>
</dbReference>
<name>A0A975WB25_9RHOB</name>
<evidence type="ECO:0000259" key="4">
    <source>
        <dbReference type="PROSITE" id="PS50949"/>
    </source>
</evidence>
<protein>
    <submittedName>
        <fullName evidence="5">DNA-binding transcriptional regulator, GntR family</fullName>
    </submittedName>
</protein>
<keyword evidence="1" id="KW-0805">Transcription regulation</keyword>
<dbReference type="InterPro" id="IPR036390">
    <property type="entry name" value="WH_DNA-bd_sf"/>
</dbReference>
<dbReference type="Gene3D" id="1.20.120.530">
    <property type="entry name" value="GntR ligand-binding domain-like"/>
    <property type="match status" value="1"/>
</dbReference>
<comment type="caution">
    <text evidence="5">The sequence shown here is derived from an EMBL/GenBank/DDBJ whole genome shotgun (WGS) entry which is preliminary data.</text>
</comment>
<dbReference type="SMART" id="SM00345">
    <property type="entry name" value="HTH_GNTR"/>
    <property type="match status" value="1"/>
</dbReference>
<evidence type="ECO:0000313" key="5">
    <source>
        <dbReference type="EMBL" id="SEJ69478.1"/>
    </source>
</evidence>